<feature type="domain" description="HD" evidence="1">
    <location>
        <begin position="49"/>
        <end position="172"/>
    </location>
</feature>
<evidence type="ECO:0000259" key="2">
    <source>
        <dbReference type="PROSITE" id="PS51832"/>
    </source>
</evidence>
<dbReference type="Pfam" id="PF13487">
    <property type="entry name" value="HD_5"/>
    <property type="match status" value="1"/>
</dbReference>
<keyword evidence="4" id="KW-1185">Reference proteome</keyword>
<proteinExistence type="predicted"/>
<dbReference type="InterPro" id="IPR003607">
    <property type="entry name" value="HD/PDEase_dom"/>
</dbReference>
<feature type="domain" description="HD-GYP" evidence="2">
    <location>
        <begin position="27"/>
        <end position="214"/>
    </location>
</feature>
<accession>A0ABV8XPR1</accession>
<dbReference type="EC" id="3.1.4.-" evidence="3"/>
<evidence type="ECO:0000313" key="3">
    <source>
        <dbReference type="EMBL" id="MFC4427561.1"/>
    </source>
</evidence>
<dbReference type="SMART" id="SM00471">
    <property type="entry name" value="HDc"/>
    <property type="match status" value="1"/>
</dbReference>
<dbReference type="PROSITE" id="PS51831">
    <property type="entry name" value="HD"/>
    <property type="match status" value="1"/>
</dbReference>
<dbReference type="EMBL" id="JBHSEH010000022">
    <property type="protein sequence ID" value="MFC4427561.1"/>
    <property type="molecule type" value="Genomic_DNA"/>
</dbReference>
<dbReference type="PANTHER" id="PTHR45228:SF8">
    <property type="entry name" value="TWO-COMPONENT RESPONSE REGULATOR-RELATED"/>
    <property type="match status" value="1"/>
</dbReference>
<dbReference type="InterPro" id="IPR052020">
    <property type="entry name" value="Cyclic_di-GMP/3'3'-cGAMP_PDE"/>
</dbReference>
<dbReference type="SUPFAM" id="SSF109604">
    <property type="entry name" value="HD-domain/PDEase-like"/>
    <property type="match status" value="1"/>
</dbReference>
<keyword evidence="3" id="KW-0378">Hydrolase</keyword>
<evidence type="ECO:0000313" key="4">
    <source>
        <dbReference type="Proteomes" id="UP001595998"/>
    </source>
</evidence>
<reference evidence="4" key="1">
    <citation type="journal article" date="2019" name="Int. J. Syst. Evol. Microbiol.">
        <title>The Global Catalogue of Microorganisms (GCM) 10K type strain sequencing project: providing services to taxonomists for standard genome sequencing and annotation.</title>
        <authorList>
            <consortium name="The Broad Institute Genomics Platform"/>
            <consortium name="The Broad Institute Genome Sequencing Center for Infectious Disease"/>
            <person name="Wu L."/>
            <person name="Ma J."/>
        </authorList>
    </citation>
    <scope>NUCLEOTIDE SEQUENCE [LARGE SCALE GENOMIC DNA]</scope>
    <source>
        <strain evidence="4">CCUG 56029</strain>
    </source>
</reference>
<evidence type="ECO:0000259" key="1">
    <source>
        <dbReference type="PROSITE" id="PS51831"/>
    </source>
</evidence>
<dbReference type="GO" id="GO:0016787">
    <property type="term" value="F:hydrolase activity"/>
    <property type="evidence" value="ECO:0007669"/>
    <property type="project" value="UniProtKB-KW"/>
</dbReference>
<dbReference type="Proteomes" id="UP001595998">
    <property type="component" value="Unassembled WGS sequence"/>
</dbReference>
<dbReference type="PANTHER" id="PTHR45228">
    <property type="entry name" value="CYCLIC DI-GMP PHOSPHODIESTERASE TM_0186-RELATED"/>
    <property type="match status" value="1"/>
</dbReference>
<dbReference type="Gene3D" id="1.10.3210.10">
    <property type="entry name" value="Hypothetical protein af1432"/>
    <property type="match status" value="1"/>
</dbReference>
<dbReference type="RefSeq" id="WP_380041163.1">
    <property type="nucleotide sequence ID" value="NZ_JBHSEH010000022.1"/>
</dbReference>
<gene>
    <name evidence="3" type="ORF">ACFOZ9_15185</name>
</gene>
<dbReference type="InterPro" id="IPR006674">
    <property type="entry name" value="HD_domain"/>
</dbReference>
<name>A0ABV8XPR1_9DEIO</name>
<comment type="caution">
    <text evidence="3">The sequence shown here is derived from an EMBL/GenBank/DDBJ whole genome shotgun (WGS) entry which is preliminary data.</text>
</comment>
<sequence length="214" mass="22990">MIPAAQHKASGSQGPGLWEPAWSAGRFPSGAAGAPAALLHQVGRLDAELLAHGQRVASLCQRLGVRLGLGVADLADLRLAAELHDIGKLDLPTTAHHRAGPLRASERAVVRAHAVLGERRVRATLQVSPAVLGAIRHHHEHWNGEGYPDGLRGRQIPLLARIVAVCDVYDALRSARSYKPAWTRQETCAELRRCAGRQFEAGLVHALLSMLDEG</sequence>
<protein>
    <submittedName>
        <fullName evidence="3">HD-GYP domain-containing protein</fullName>
        <ecNumber evidence="3">3.1.4.-</ecNumber>
    </submittedName>
</protein>
<organism evidence="3 4">
    <name type="scientific">Deinococcus navajonensis</name>
    <dbReference type="NCBI Taxonomy" id="309884"/>
    <lineage>
        <taxon>Bacteria</taxon>
        <taxon>Thermotogati</taxon>
        <taxon>Deinococcota</taxon>
        <taxon>Deinococci</taxon>
        <taxon>Deinococcales</taxon>
        <taxon>Deinococcaceae</taxon>
        <taxon>Deinococcus</taxon>
    </lineage>
</organism>
<dbReference type="InterPro" id="IPR037522">
    <property type="entry name" value="HD_GYP_dom"/>
</dbReference>
<dbReference type="PROSITE" id="PS51832">
    <property type="entry name" value="HD_GYP"/>
    <property type="match status" value="1"/>
</dbReference>
<dbReference type="CDD" id="cd00077">
    <property type="entry name" value="HDc"/>
    <property type="match status" value="1"/>
</dbReference>